<keyword evidence="4" id="KW-1185">Reference proteome</keyword>
<keyword evidence="1" id="KW-0472">Membrane</keyword>
<reference evidence="3 4" key="1">
    <citation type="submission" date="2017-02" db="EMBL/GenBank/DDBJ databases">
        <authorList>
            <person name="Peterson S.W."/>
        </authorList>
    </citation>
    <scope>NUCLEOTIDE SEQUENCE [LARGE SCALE GENOMIC DNA]</scope>
    <source>
        <strain evidence="3 4">M1</strain>
    </source>
</reference>
<feature type="transmembrane region" description="Helical" evidence="1">
    <location>
        <begin position="549"/>
        <end position="571"/>
    </location>
</feature>
<evidence type="ECO:0000313" key="3">
    <source>
        <dbReference type="EMBL" id="SKC36606.1"/>
    </source>
</evidence>
<name>A0A1T5IBQ4_9FIRM</name>
<protein>
    <submittedName>
        <fullName evidence="3">TRAP transporter, 4TM/12TM fusion protein</fullName>
    </submittedName>
</protein>
<dbReference type="NCBIfam" id="TIGR02123">
    <property type="entry name" value="TRAP_fused"/>
    <property type="match status" value="1"/>
</dbReference>
<evidence type="ECO:0000313" key="4">
    <source>
        <dbReference type="Proteomes" id="UP000190285"/>
    </source>
</evidence>
<sequence>MTNIIENNNSERNKTKYIIALSIILSAFHLYTASFGILPSYAQASIHWAIIATFIVFTRPSGFSFGGKLYDFTLVLITWYASYYLIHVQEELVTRVGLYTNFEIVLAIAAVIAALLIATRVVGKILPVICIIFILYSMFGSKISGMFNTQSFSISRIATYLYTSGDGLYGQTLNISARFIFLFVLFGAILDLTGAGNFYVDLAYSLTGRVSGGPAQAAITSSVLLGMINGSGAANVVTTGTFTIPLMKKVGYKPSIAGAVEAVASCGGQIMPPVMGAAAFLMSEITGIPYSKIILSALIPALLYYFTLAITVYIYAKEKGLKGMKSSELPKVGKVFKEGWMYLLPIVCLITILMRGYSPQKAAYFSIIIALLVGFVKKRDDMNVKNILGALMNAIKNIAPIASACILAGIIMSIINLTGLGIKISSILEFIAQGNLIIALILAMLTSLLLGMGLPTSASYLILAVLVGPALVNMGVSLMGAHLFILYFGALSTITPPVALSTFAAAGIAGSDIWETGIEALKLAVIGFIVPFIFAFSDLLLLEGNILDIIVAIITGFMGCTFIAVAIRGWFIKKLNVFTRFIVAGLSIFLIVPISIYVSLIVTLIICMVLAIGVKMKRA</sequence>
<feature type="transmembrane region" description="Helical" evidence="1">
    <location>
        <begin position="125"/>
        <end position="143"/>
    </location>
</feature>
<feature type="transmembrane region" description="Helical" evidence="1">
    <location>
        <begin position="484"/>
        <end position="508"/>
    </location>
</feature>
<dbReference type="Pfam" id="PF06808">
    <property type="entry name" value="DctM"/>
    <property type="match status" value="1"/>
</dbReference>
<dbReference type="Proteomes" id="UP000190285">
    <property type="component" value="Unassembled WGS sequence"/>
</dbReference>
<feature type="transmembrane region" description="Helical" evidence="1">
    <location>
        <begin position="293"/>
        <end position="316"/>
    </location>
</feature>
<organism evidence="3 4">
    <name type="scientific">Maledivibacter halophilus</name>
    <dbReference type="NCBI Taxonomy" id="36842"/>
    <lineage>
        <taxon>Bacteria</taxon>
        <taxon>Bacillati</taxon>
        <taxon>Bacillota</taxon>
        <taxon>Clostridia</taxon>
        <taxon>Peptostreptococcales</taxon>
        <taxon>Caminicellaceae</taxon>
        <taxon>Maledivibacter</taxon>
    </lineage>
</organism>
<feature type="transmembrane region" description="Helical" evidence="1">
    <location>
        <begin position="458"/>
        <end position="478"/>
    </location>
</feature>
<feature type="transmembrane region" description="Helical" evidence="1">
    <location>
        <begin position="362"/>
        <end position="377"/>
    </location>
</feature>
<feature type="transmembrane region" description="Helical" evidence="1">
    <location>
        <begin position="339"/>
        <end position="356"/>
    </location>
</feature>
<keyword evidence="1" id="KW-1133">Transmembrane helix</keyword>
<proteinExistence type="predicted"/>
<dbReference type="PANTHER" id="PTHR43849:SF2">
    <property type="entry name" value="BLL3936 PROTEIN"/>
    <property type="match status" value="1"/>
</dbReference>
<feature type="transmembrane region" description="Helical" evidence="1">
    <location>
        <begin position="430"/>
        <end position="451"/>
    </location>
</feature>
<feature type="transmembrane region" description="Helical" evidence="1">
    <location>
        <begin position="179"/>
        <end position="200"/>
    </location>
</feature>
<feature type="transmembrane region" description="Helical" evidence="1">
    <location>
        <begin position="520"/>
        <end position="537"/>
    </location>
</feature>
<dbReference type="InterPro" id="IPR011853">
    <property type="entry name" value="TRAP_DctM-Dct_fused"/>
</dbReference>
<feature type="transmembrane region" description="Helical" evidence="1">
    <location>
        <begin position="398"/>
        <end position="418"/>
    </location>
</feature>
<dbReference type="RefSeq" id="WP_170917222.1">
    <property type="nucleotide sequence ID" value="NZ_FUZT01000001.1"/>
</dbReference>
<dbReference type="STRING" id="36842.SAMN02194393_00173"/>
<evidence type="ECO:0000256" key="1">
    <source>
        <dbReference type="SAM" id="Phobius"/>
    </source>
</evidence>
<feature type="domain" description="TRAP C4-dicarboxylate transport system permease DctM subunit" evidence="2">
    <location>
        <begin position="112"/>
        <end position="542"/>
    </location>
</feature>
<feature type="transmembrane region" description="Helical" evidence="1">
    <location>
        <begin position="583"/>
        <end position="614"/>
    </location>
</feature>
<dbReference type="AlphaFoldDB" id="A0A1T5IBQ4"/>
<keyword evidence="1" id="KW-0812">Transmembrane</keyword>
<feature type="transmembrane region" description="Helical" evidence="1">
    <location>
        <begin position="98"/>
        <end position="118"/>
    </location>
</feature>
<feature type="transmembrane region" description="Helical" evidence="1">
    <location>
        <begin position="256"/>
        <end position="281"/>
    </location>
</feature>
<dbReference type="PANTHER" id="PTHR43849">
    <property type="entry name" value="BLL3936 PROTEIN"/>
    <property type="match status" value="1"/>
</dbReference>
<evidence type="ECO:0000259" key="2">
    <source>
        <dbReference type="Pfam" id="PF06808"/>
    </source>
</evidence>
<gene>
    <name evidence="3" type="ORF">SAMN02194393_00173</name>
</gene>
<feature type="transmembrane region" description="Helical" evidence="1">
    <location>
        <begin position="69"/>
        <end position="86"/>
    </location>
</feature>
<feature type="transmembrane region" description="Helical" evidence="1">
    <location>
        <begin position="17"/>
        <end position="34"/>
    </location>
</feature>
<feature type="transmembrane region" description="Helical" evidence="1">
    <location>
        <begin position="40"/>
        <end position="57"/>
    </location>
</feature>
<dbReference type="EMBL" id="FUZT01000001">
    <property type="protein sequence ID" value="SKC36606.1"/>
    <property type="molecule type" value="Genomic_DNA"/>
</dbReference>
<accession>A0A1T5IBQ4</accession>
<dbReference type="InterPro" id="IPR010656">
    <property type="entry name" value="DctM"/>
</dbReference>